<dbReference type="PANTHER" id="PTHR37984:SF5">
    <property type="entry name" value="PROTEIN NYNRIN-LIKE"/>
    <property type="match status" value="1"/>
</dbReference>
<dbReference type="PANTHER" id="PTHR37984">
    <property type="entry name" value="PROTEIN CBG26694"/>
    <property type="match status" value="1"/>
</dbReference>
<comment type="caution">
    <text evidence="1">The sequence shown here is derived from an EMBL/GenBank/DDBJ whole genome shotgun (WGS) entry which is preliminary data.</text>
</comment>
<evidence type="ECO:0000313" key="2">
    <source>
        <dbReference type="Proteomes" id="UP000887159"/>
    </source>
</evidence>
<dbReference type="InterPro" id="IPR043502">
    <property type="entry name" value="DNA/RNA_pol_sf"/>
</dbReference>
<dbReference type="InterPro" id="IPR050951">
    <property type="entry name" value="Retrovirus_Pol_polyprotein"/>
</dbReference>
<reference evidence="1" key="1">
    <citation type="submission" date="2020-08" db="EMBL/GenBank/DDBJ databases">
        <title>Multicomponent nature underlies the extraordinary mechanical properties of spider dragline silk.</title>
        <authorList>
            <person name="Kono N."/>
            <person name="Nakamura H."/>
            <person name="Mori M."/>
            <person name="Yoshida Y."/>
            <person name="Ohtoshi R."/>
            <person name="Malay A.D."/>
            <person name="Moran D.A.P."/>
            <person name="Tomita M."/>
            <person name="Numata K."/>
            <person name="Arakawa K."/>
        </authorList>
    </citation>
    <scope>NUCLEOTIDE SEQUENCE</scope>
</reference>
<dbReference type="GO" id="GO:0071897">
    <property type="term" value="P:DNA biosynthetic process"/>
    <property type="evidence" value="ECO:0007669"/>
    <property type="project" value="UniProtKB-ARBA"/>
</dbReference>
<proteinExistence type="predicted"/>
<dbReference type="AlphaFoldDB" id="A0A8X7BBD7"/>
<organism evidence="1 2">
    <name type="scientific">Trichonephila clavipes</name>
    <name type="common">Golden silk orbweaver</name>
    <name type="synonym">Nephila clavipes</name>
    <dbReference type="NCBI Taxonomy" id="2585209"/>
    <lineage>
        <taxon>Eukaryota</taxon>
        <taxon>Metazoa</taxon>
        <taxon>Ecdysozoa</taxon>
        <taxon>Arthropoda</taxon>
        <taxon>Chelicerata</taxon>
        <taxon>Arachnida</taxon>
        <taxon>Araneae</taxon>
        <taxon>Araneomorphae</taxon>
        <taxon>Entelegynae</taxon>
        <taxon>Araneoidea</taxon>
        <taxon>Nephilidae</taxon>
        <taxon>Trichonephila</taxon>
    </lineage>
</organism>
<keyword evidence="2" id="KW-1185">Reference proteome</keyword>
<dbReference type="Gene3D" id="3.10.10.10">
    <property type="entry name" value="HIV Type 1 Reverse Transcriptase, subunit A, domain 1"/>
    <property type="match status" value="1"/>
</dbReference>
<dbReference type="Proteomes" id="UP000887159">
    <property type="component" value="Unassembled WGS sequence"/>
</dbReference>
<evidence type="ECO:0000313" key="1">
    <source>
        <dbReference type="EMBL" id="GFY25800.1"/>
    </source>
</evidence>
<dbReference type="EMBL" id="BMAU01021373">
    <property type="protein sequence ID" value="GFY25800.1"/>
    <property type="molecule type" value="Genomic_DNA"/>
</dbReference>
<sequence>MAQQRHYTSEFFGICKSNRNGKKKDGSSRMCIDFRKLNQKLVKDKFPLPLIEDVLDTLKEAKKQKMQSYTPCTTCRGKQIQRKKRQHFKIVTDCSASQKTMQKKDIITRIARWVLQLEEFDYEIEHRAGSRMKHVDAVSR</sequence>
<name>A0A8X7BBD7_TRICX</name>
<accession>A0A8X7BBD7</accession>
<dbReference type="SUPFAM" id="SSF56672">
    <property type="entry name" value="DNA/RNA polymerases"/>
    <property type="match status" value="1"/>
</dbReference>
<gene>
    <name evidence="1" type="primary">TY3B-I_676</name>
    <name evidence="1" type="ORF">TNCV_1915501</name>
</gene>
<protein>
    <submittedName>
        <fullName evidence="1">Transposon Ty3-I Gag-Pol polyprotein</fullName>
    </submittedName>
</protein>